<dbReference type="OrthoDB" id="2404328at2"/>
<evidence type="ECO:0000259" key="1">
    <source>
        <dbReference type="Pfam" id="PF06605"/>
    </source>
</evidence>
<dbReference type="Pfam" id="PF18994">
    <property type="entry name" value="Prophage_tailD1"/>
    <property type="match status" value="1"/>
</dbReference>
<dbReference type="Proteomes" id="UP000051992">
    <property type="component" value="Unassembled WGS sequence"/>
</dbReference>
<dbReference type="InterPro" id="IPR010572">
    <property type="entry name" value="Tail_dom"/>
</dbReference>
<evidence type="ECO:0000259" key="2">
    <source>
        <dbReference type="Pfam" id="PF18994"/>
    </source>
</evidence>
<proteinExistence type="predicted"/>
<dbReference type="PATRIC" id="fig|1629.5.peg.1216"/>
<protein>
    <submittedName>
        <fullName evidence="3">Minor structural protein</fullName>
    </submittedName>
</protein>
<feature type="domain" description="Prophage endopeptidase tail N-terminal" evidence="2">
    <location>
        <begin position="7"/>
        <end position="89"/>
    </location>
</feature>
<reference evidence="3 4" key="1">
    <citation type="journal article" date="2015" name="Genome Announc.">
        <title>Expanding the biotechnology potential of lactobacilli through comparative genomics of 213 strains and associated genera.</title>
        <authorList>
            <person name="Sun Z."/>
            <person name="Harris H.M."/>
            <person name="McCann A."/>
            <person name="Guo C."/>
            <person name="Argimon S."/>
            <person name="Zhang W."/>
            <person name="Yang X."/>
            <person name="Jeffery I.B."/>
            <person name="Cooney J.C."/>
            <person name="Kagawa T.F."/>
            <person name="Liu W."/>
            <person name="Song Y."/>
            <person name="Salvetti E."/>
            <person name="Wrobel A."/>
            <person name="Rasinkangas P."/>
            <person name="Parkhill J."/>
            <person name="Rea M.C."/>
            <person name="O'Sullivan O."/>
            <person name="Ritari J."/>
            <person name="Douillard F.P."/>
            <person name="Paul Ross R."/>
            <person name="Yang R."/>
            <person name="Briner A.E."/>
            <person name="Felis G.E."/>
            <person name="de Vos W.M."/>
            <person name="Barrangou R."/>
            <person name="Klaenhammer T.R."/>
            <person name="Caufield P.W."/>
            <person name="Cui Y."/>
            <person name="Zhang H."/>
            <person name="O'Toole P.W."/>
        </authorList>
    </citation>
    <scope>NUCLEOTIDE SEQUENCE [LARGE SCALE GENOMIC DNA]</scope>
    <source>
        <strain evidence="3 4">DSM 20410</strain>
    </source>
</reference>
<keyword evidence="4" id="KW-1185">Reference proteome</keyword>
<dbReference type="AlphaFoldDB" id="A0A0R2H8N3"/>
<dbReference type="Pfam" id="PF06605">
    <property type="entry name" value="Prophage_tail"/>
    <property type="match status" value="1"/>
</dbReference>
<feature type="domain" description="Tail spike" evidence="1">
    <location>
        <begin position="97"/>
        <end position="330"/>
    </location>
</feature>
<dbReference type="EMBL" id="JQBM01000003">
    <property type="protein sequence ID" value="KRN46218.1"/>
    <property type="molecule type" value="Genomic_DNA"/>
</dbReference>
<evidence type="ECO:0000313" key="4">
    <source>
        <dbReference type="Proteomes" id="UP000051992"/>
    </source>
</evidence>
<dbReference type="InterPro" id="IPR044051">
    <property type="entry name" value="Prophage_tail_N"/>
</dbReference>
<dbReference type="Gene3D" id="6.20.110.10">
    <property type="match status" value="1"/>
</dbReference>
<name>A0A0R2H8N3_WEIVI</name>
<evidence type="ECO:0000313" key="3">
    <source>
        <dbReference type="EMBL" id="KRN46218.1"/>
    </source>
</evidence>
<accession>A0A0R2H8N3</accession>
<gene>
    <name evidence="3" type="ORF">IV50_GL001202</name>
</gene>
<organism evidence="3 4">
    <name type="scientific">Weissella viridescens</name>
    <name type="common">Lactobacillus viridescens</name>
    <dbReference type="NCBI Taxonomy" id="1629"/>
    <lineage>
        <taxon>Bacteria</taxon>
        <taxon>Bacillati</taxon>
        <taxon>Bacillota</taxon>
        <taxon>Bacilli</taxon>
        <taxon>Lactobacillales</taxon>
        <taxon>Lactobacillaceae</taxon>
        <taxon>Weissella</taxon>
    </lineage>
</organism>
<sequence length="368" mass="42058">MNNMIPKVKARNGTQIEPMSCLIFNSFEYDVQVNTQRQISFVASDDHSLAYRLIQENNLVEFDGQDYIIEQINRGYVNGYATVSVTALHIYTDSNRIIKYEQNSGVKTYSVQDVLNFYFSGNRLGFTTQVVGDFPKKQIEGLGGNSAFEGLAKIVSTWPDAVIDHDNKKIVVYQHSQKVKHRGNRLSYGHNSDNISLSTDISQMINSYYVEGGRNDKDKPYFPAHLVKDEASIAKYGEWPGGILSDDRFHNAQEIDDYARSHFILDPPLNITVDYKGHEQPTLNELKRFEIIESGYVTDVEVVGFSCFPYDPSQTTKVTLNSLRKTILDYFNVQRKQQKVVAYDSQQINQQIKNTLNQGLAWDWRGNE</sequence>
<comment type="caution">
    <text evidence="3">The sequence shown here is derived from an EMBL/GenBank/DDBJ whole genome shotgun (WGS) entry which is preliminary data.</text>
</comment>
<dbReference type="Gene3D" id="3.55.50.40">
    <property type="match status" value="1"/>
</dbReference>